<feature type="region of interest" description="Disordered" evidence="1">
    <location>
        <begin position="176"/>
        <end position="210"/>
    </location>
</feature>
<name>A0A8H4EM77_GIGMA</name>
<keyword evidence="4" id="KW-1185">Reference proteome</keyword>
<dbReference type="OrthoDB" id="2428722at2759"/>
<comment type="caution">
    <text evidence="3">The sequence shown here is derived from an EMBL/GenBank/DDBJ whole genome shotgun (WGS) entry which is preliminary data.</text>
</comment>
<evidence type="ECO:0000256" key="2">
    <source>
        <dbReference type="SAM" id="SignalP"/>
    </source>
</evidence>
<evidence type="ECO:0000256" key="1">
    <source>
        <dbReference type="SAM" id="MobiDB-lite"/>
    </source>
</evidence>
<protein>
    <submittedName>
        <fullName evidence="3">S1 family peptidase</fullName>
    </submittedName>
</protein>
<dbReference type="Gene3D" id="2.40.10.10">
    <property type="entry name" value="Trypsin-like serine proteases"/>
    <property type="match status" value="2"/>
</dbReference>
<dbReference type="EMBL" id="WTPW01000390">
    <property type="protein sequence ID" value="KAF0516100.1"/>
    <property type="molecule type" value="Genomic_DNA"/>
</dbReference>
<feature type="compositionally biased region" description="Polar residues" evidence="1">
    <location>
        <begin position="187"/>
        <end position="210"/>
    </location>
</feature>
<accession>A0A8H4EM77</accession>
<keyword evidence="2" id="KW-0732">Signal</keyword>
<organism evidence="3 4">
    <name type="scientific">Gigaspora margarita</name>
    <dbReference type="NCBI Taxonomy" id="4874"/>
    <lineage>
        <taxon>Eukaryota</taxon>
        <taxon>Fungi</taxon>
        <taxon>Fungi incertae sedis</taxon>
        <taxon>Mucoromycota</taxon>
        <taxon>Glomeromycotina</taxon>
        <taxon>Glomeromycetes</taxon>
        <taxon>Diversisporales</taxon>
        <taxon>Gigasporaceae</taxon>
        <taxon>Gigaspora</taxon>
    </lineage>
</organism>
<feature type="chain" id="PRO_5034584371" evidence="2">
    <location>
        <begin position="26"/>
        <end position="447"/>
    </location>
</feature>
<dbReference type="SUPFAM" id="SSF50494">
    <property type="entry name" value="Trypsin-like serine proteases"/>
    <property type="match status" value="1"/>
</dbReference>
<dbReference type="Proteomes" id="UP000439903">
    <property type="component" value="Unassembled WGS sequence"/>
</dbReference>
<dbReference type="InterPro" id="IPR043504">
    <property type="entry name" value="Peptidase_S1_PA_chymotrypsin"/>
</dbReference>
<evidence type="ECO:0000313" key="3">
    <source>
        <dbReference type="EMBL" id="KAF0516100.1"/>
    </source>
</evidence>
<feature type="signal peptide" evidence="2">
    <location>
        <begin position="1"/>
        <end position="25"/>
    </location>
</feature>
<dbReference type="AlphaFoldDB" id="A0A8H4EM77"/>
<gene>
    <name evidence="3" type="ORF">F8M41_017160</name>
</gene>
<dbReference type="InterPro" id="IPR009003">
    <property type="entry name" value="Peptidase_S1_PA"/>
</dbReference>
<reference evidence="3 4" key="1">
    <citation type="journal article" date="2019" name="Environ. Microbiol.">
        <title>At the nexus of three kingdoms: the genome of the mycorrhizal fungus Gigaspora margarita provides insights into plant, endobacterial and fungal interactions.</title>
        <authorList>
            <person name="Venice F."/>
            <person name="Ghignone S."/>
            <person name="Salvioli di Fossalunga A."/>
            <person name="Amselem J."/>
            <person name="Novero M."/>
            <person name="Xianan X."/>
            <person name="Sedzielewska Toro K."/>
            <person name="Morin E."/>
            <person name="Lipzen A."/>
            <person name="Grigoriev I.V."/>
            <person name="Henrissat B."/>
            <person name="Martin F.M."/>
            <person name="Bonfante P."/>
        </authorList>
    </citation>
    <scope>NUCLEOTIDE SEQUENCE [LARGE SCALE GENOMIC DNA]</scope>
    <source>
        <strain evidence="3 4">BEG34</strain>
    </source>
</reference>
<sequence>MKYTYILLSQLIFLFILPNHLKVYAINSSPYSEIAKLLNVPESEVPELLVNQTILLEGNKILIPLLDESIYGGTYIDLIANKIFINTIDISKNESIINNPVMKPYLNLLSFVEVNNSLSKLNEIFNQVNTLVKNFNVVNVIISNQYKVNNIVIFLDQPELYQAFINSAKKLNPTPIIDGPNEDIKENSSSTLKSRENNSPILESHENNSPTLESREIHLRILSGYAIGASNEKSRFKCTAGFWVRQQGLAYLATSGHCALNATEPHGSIKFYFIVPGTDKTKFFGNMTRFELEPVDRGFILPYDEYSVSPFIFAHELQMFAITDFTRTLVNFAEGAVVCKSGAATGYSCGKVLSVKVNTVLFHVGYGRFDYEGLIEVSMRGSYGDGGAPVFSYNNPLDLSQTGVNLFGMIVGATRYQPKIVFTPLYQILDSDMDVVTIHELLSNFNF</sequence>
<evidence type="ECO:0000313" key="4">
    <source>
        <dbReference type="Proteomes" id="UP000439903"/>
    </source>
</evidence>
<proteinExistence type="predicted"/>